<evidence type="ECO:0000256" key="3">
    <source>
        <dbReference type="ARBA" id="ARBA00022630"/>
    </source>
</evidence>
<dbReference type="OrthoDB" id="9799943at2"/>
<dbReference type="GO" id="GO:0005737">
    <property type="term" value="C:cytoplasm"/>
    <property type="evidence" value="ECO:0007669"/>
    <property type="project" value="TreeGrafter"/>
</dbReference>
<dbReference type="NCBIfam" id="TIGR03364">
    <property type="entry name" value="HpnW_proposed"/>
    <property type="match status" value="1"/>
</dbReference>
<comment type="cofactor">
    <cofactor evidence="1">
        <name>FAD</name>
        <dbReference type="ChEBI" id="CHEBI:57692"/>
    </cofactor>
</comment>
<name>A0A0F3IUM4_9PROT</name>
<proteinExistence type="inferred from homology"/>
<dbReference type="InterPro" id="IPR017741">
    <property type="entry name" value="FAD-dependent_OxRdtase_HpnW"/>
</dbReference>
<evidence type="ECO:0000259" key="5">
    <source>
        <dbReference type="Pfam" id="PF01266"/>
    </source>
</evidence>
<reference evidence="6 7" key="1">
    <citation type="submission" date="2015-03" db="EMBL/GenBank/DDBJ databases">
        <title>Draft genome sequence of Elstera litoralis.</title>
        <authorList>
            <person name="Rahalkar M.C."/>
            <person name="Dhakephalkar P.K."/>
            <person name="Pore S.D."/>
            <person name="Arora P."/>
            <person name="Kapse N.G."/>
            <person name="Pandit P.S."/>
        </authorList>
    </citation>
    <scope>NUCLEOTIDE SEQUENCE [LARGE SCALE GENOMIC DNA]</scope>
    <source>
        <strain evidence="6 7">Dia-1</strain>
    </source>
</reference>
<dbReference type="RefSeq" id="WP_045775098.1">
    <property type="nucleotide sequence ID" value="NZ_LAJY01000127.1"/>
</dbReference>
<keyword evidence="4" id="KW-0560">Oxidoreductase</keyword>
<dbReference type="Pfam" id="PF01266">
    <property type="entry name" value="DAO"/>
    <property type="match status" value="1"/>
</dbReference>
<comment type="similarity">
    <text evidence="2">Belongs to the DadA oxidoreductase family.</text>
</comment>
<sequence length="373" mass="40348">MRYDLAVIGAGIVGLAHATLAARAGLKVVVIDRDMRANGASVRNFGFVTVTGQGQGDTWRRARFSRDIWAEIVPQAGIDVLHKGLVMLTHSPGARRVIEEFARHPMGEECALWEPEQVRAALPFAHGNGLSGGLHSPHELRVESRTAIPKLAAWLEETQGVSFRRGVAVTGIVPGRVETALGPIEAEAIAVCPGHDFRTLFPEVIARHRPQECKLHMLRLSDPGWRLPHAVMSDFGLLRYRGYHVCPSQPALAAQLQQEAPEILADGIHLIVVQSADGSLVVGDSHHYGATVDDFAPESVDRKILDLARSTLDLSRSEVVERWVGVYGSAEQDAFIETPDPRIAITCVTSGTGASTAFGLAQDCLGHYLGILP</sequence>
<evidence type="ECO:0000256" key="1">
    <source>
        <dbReference type="ARBA" id="ARBA00001974"/>
    </source>
</evidence>
<dbReference type="InterPro" id="IPR036188">
    <property type="entry name" value="FAD/NAD-bd_sf"/>
</dbReference>
<dbReference type="Proteomes" id="UP000033774">
    <property type="component" value="Unassembled WGS sequence"/>
</dbReference>
<keyword evidence="3" id="KW-0285">Flavoprotein</keyword>
<evidence type="ECO:0000313" key="6">
    <source>
        <dbReference type="EMBL" id="KJV10243.1"/>
    </source>
</evidence>
<dbReference type="PANTHER" id="PTHR13847:SF286">
    <property type="entry name" value="D-AMINO ACID DEHYDROGENASE"/>
    <property type="match status" value="1"/>
</dbReference>
<protein>
    <submittedName>
        <fullName evidence="6">FAD-dependent oxidoreductase</fullName>
    </submittedName>
</protein>
<dbReference type="Gene3D" id="3.30.9.10">
    <property type="entry name" value="D-Amino Acid Oxidase, subunit A, domain 2"/>
    <property type="match status" value="1"/>
</dbReference>
<evidence type="ECO:0000256" key="2">
    <source>
        <dbReference type="ARBA" id="ARBA00009410"/>
    </source>
</evidence>
<feature type="domain" description="FAD dependent oxidoreductase" evidence="5">
    <location>
        <begin position="4"/>
        <end position="362"/>
    </location>
</feature>
<organism evidence="6 7">
    <name type="scientific">Elstera litoralis</name>
    <dbReference type="NCBI Taxonomy" id="552518"/>
    <lineage>
        <taxon>Bacteria</taxon>
        <taxon>Pseudomonadati</taxon>
        <taxon>Pseudomonadota</taxon>
        <taxon>Alphaproteobacteria</taxon>
        <taxon>Rhodospirillales</taxon>
        <taxon>Rhodospirillaceae</taxon>
        <taxon>Elstera</taxon>
    </lineage>
</organism>
<evidence type="ECO:0000313" key="7">
    <source>
        <dbReference type="Proteomes" id="UP000033774"/>
    </source>
</evidence>
<dbReference type="GO" id="GO:0016491">
    <property type="term" value="F:oxidoreductase activity"/>
    <property type="evidence" value="ECO:0007669"/>
    <property type="project" value="UniProtKB-KW"/>
</dbReference>
<dbReference type="PATRIC" id="fig|552518.3.peg.334"/>
<dbReference type="InterPro" id="IPR006076">
    <property type="entry name" value="FAD-dep_OxRdtase"/>
</dbReference>
<keyword evidence="7" id="KW-1185">Reference proteome</keyword>
<gene>
    <name evidence="6" type="ORF">VZ95_06280</name>
</gene>
<dbReference type="SUPFAM" id="SSF51905">
    <property type="entry name" value="FAD/NAD(P)-binding domain"/>
    <property type="match status" value="1"/>
</dbReference>
<accession>A0A0F3IUM4</accession>
<dbReference type="PANTHER" id="PTHR13847">
    <property type="entry name" value="SARCOSINE DEHYDROGENASE-RELATED"/>
    <property type="match status" value="1"/>
</dbReference>
<comment type="caution">
    <text evidence="6">The sequence shown here is derived from an EMBL/GenBank/DDBJ whole genome shotgun (WGS) entry which is preliminary data.</text>
</comment>
<dbReference type="AlphaFoldDB" id="A0A0F3IUM4"/>
<evidence type="ECO:0000256" key="4">
    <source>
        <dbReference type="ARBA" id="ARBA00023002"/>
    </source>
</evidence>
<dbReference type="Gene3D" id="3.50.50.60">
    <property type="entry name" value="FAD/NAD(P)-binding domain"/>
    <property type="match status" value="1"/>
</dbReference>
<dbReference type="EMBL" id="LAJY01000127">
    <property type="protein sequence ID" value="KJV10243.1"/>
    <property type="molecule type" value="Genomic_DNA"/>
</dbReference>